<dbReference type="Pfam" id="PF03098">
    <property type="entry name" value="An_peroxidase"/>
    <property type="match status" value="1"/>
</dbReference>
<reference evidence="15 16" key="1">
    <citation type="submission" date="2024-06" db="EMBL/GenBank/DDBJ databases">
        <title>Draft genome sequence of Geodermatophilus badlandi, a novel member of the Geodermatophilaceae isolated from badland sedimentary rocks in the Red desert, Wyoming, USA.</title>
        <authorList>
            <person name="Ben Tekaya S."/>
            <person name="Nouioui I."/>
            <person name="Flores G.M."/>
            <person name="Shaal M.N."/>
            <person name="Bredoire F."/>
            <person name="Basile F."/>
            <person name="Van Diepen L."/>
            <person name="Ward N.L."/>
        </authorList>
    </citation>
    <scope>NUCLEOTIDE SEQUENCE [LARGE SCALE GENOMIC DNA]</scope>
    <source>
        <strain evidence="15 16">WL48A</strain>
    </source>
</reference>
<dbReference type="InterPro" id="IPR037120">
    <property type="entry name" value="Haem_peroxidase_sf_animal"/>
</dbReference>
<evidence type="ECO:0000256" key="6">
    <source>
        <dbReference type="ARBA" id="ARBA00022767"/>
    </source>
</evidence>
<feature type="compositionally biased region" description="Low complexity" evidence="14">
    <location>
        <begin position="34"/>
        <end position="43"/>
    </location>
</feature>
<keyword evidence="7" id="KW-0611">Plant defense</keyword>
<feature type="compositionally biased region" description="Low complexity" evidence="14">
    <location>
        <begin position="1"/>
        <end position="27"/>
    </location>
</feature>
<dbReference type="InterPro" id="IPR010255">
    <property type="entry name" value="Haem_peroxidase_sf"/>
</dbReference>
<gene>
    <name evidence="15" type="ORF">ABQ292_12305</name>
</gene>
<evidence type="ECO:0000313" key="15">
    <source>
        <dbReference type="EMBL" id="MEX5719142.1"/>
    </source>
</evidence>
<accession>A0ABV3XFI4</accession>
<dbReference type="PRINTS" id="PR00457">
    <property type="entry name" value="ANPEROXIDASE"/>
</dbReference>
<comment type="caution">
    <text evidence="15">The sequence shown here is derived from an EMBL/GenBank/DDBJ whole genome shotgun (WGS) entry which is preliminary data.</text>
</comment>
<protein>
    <submittedName>
        <fullName evidence="15">Peroxidase family protein</fullName>
    </submittedName>
</protein>
<evidence type="ECO:0000256" key="8">
    <source>
        <dbReference type="ARBA" id="ARBA00022832"/>
    </source>
</evidence>
<evidence type="ECO:0000256" key="14">
    <source>
        <dbReference type="SAM" id="MobiDB-lite"/>
    </source>
</evidence>
<evidence type="ECO:0000256" key="4">
    <source>
        <dbReference type="ARBA" id="ARBA00022617"/>
    </source>
</evidence>
<evidence type="ECO:0000256" key="7">
    <source>
        <dbReference type="ARBA" id="ARBA00022821"/>
    </source>
</evidence>
<sequence length="643" mass="71329">MSTDTSGPAGTRTAGAPAVPRPRAAPTGGPPAVPASAGPRPVPGSDYRRTLLWRVYDGVAQLVDHRVGWDRLPRSLGLAVLGGLRNILRRENLSDPSSRVPVVDASPVPPRTPQHLVARSVDGSYNDLDHPDMGMAGARFGRNIPLDNVLPVTDDELLRPSPREVSRRLLTRTTFQPAETVNTLAAAWLQFMIRDWFSHGQGDTSRLVEIPLEPGDTWWEDPMRIPRIHTDPTRPADADGPVTSINEVSHWWDGSSLYGTTPEEQQRVRTGSDGKLHLTEDGTIPLPEDPAIDPTRVPGWWTGLGMFATLFVREHNAVCDRLRAEYPDWDDEELFQRARLVVSALLAKIHTVEWTPAITSHPTAVSALRINWFGIAGERIARTFGRLSGSEVVSGIPGAGTAHYGVPFSLTEEFASVYRMHPLLPDDFDIRTADGDRPLALLAFPALAGPHSREITDRFALGDLFYSFGTTHPGAIVLRNFPRSLQSFERPDGKVIDLAATDILRIRELGVPRYCQFRRLMHLAAPRSFAELTDDAGLAADLEDLYGDVERVDLMVGLFAERRPAGFAFSDTAFRIFILMASRRLNSDRFFTRDFRPEIYSPAGLAWVRDNDMRTVLLRHLPQLRPALRGVDNAFAPWTRTSA</sequence>
<keyword evidence="11" id="KW-0408">Iron</keyword>
<dbReference type="InterPro" id="IPR019791">
    <property type="entry name" value="Haem_peroxidase_animal"/>
</dbReference>
<evidence type="ECO:0000256" key="2">
    <source>
        <dbReference type="ARBA" id="ARBA00022516"/>
    </source>
</evidence>
<dbReference type="Proteomes" id="UP001560045">
    <property type="component" value="Unassembled WGS sequence"/>
</dbReference>
<keyword evidence="9" id="KW-0223">Dioxygenase</keyword>
<keyword evidence="4" id="KW-0349">Heme</keyword>
<keyword evidence="13" id="KW-0275">Fatty acid biosynthesis</keyword>
<evidence type="ECO:0000256" key="1">
    <source>
        <dbReference type="ARBA" id="ARBA00001913"/>
    </source>
</evidence>
<evidence type="ECO:0000256" key="11">
    <source>
        <dbReference type="ARBA" id="ARBA00023004"/>
    </source>
</evidence>
<keyword evidence="10" id="KW-0560">Oxidoreductase</keyword>
<evidence type="ECO:0000256" key="9">
    <source>
        <dbReference type="ARBA" id="ARBA00022964"/>
    </source>
</evidence>
<evidence type="ECO:0000256" key="3">
    <source>
        <dbReference type="ARBA" id="ARBA00022559"/>
    </source>
</evidence>
<dbReference type="GO" id="GO:0004601">
    <property type="term" value="F:peroxidase activity"/>
    <property type="evidence" value="ECO:0007669"/>
    <property type="project" value="UniProtKB-KW"/>
</dbReference>
<keyword evidence="3 15" id="KW-0575">Peroxidase</keyword>
<evidence type="ECO:0000256" key="13">
    <source>
        <dbReference type="ARBA" id="ARBA00023160"/>
    </source>
</evidence>
<dbReference type="EMBL" id="JBFNXQ010000034">
    <property type="protein sequence ID" value="MEX5719142.1"/>
    <property type="molecule type" value="Genomic_DNA"/>
</dbReference>
<evidence type="ECO:0000256" key="12">
    <source>
        <dbReference type="ARBA" id="ARBA00023098"/>
    </source>
</evidence>
<keyword evidence="12" id="KW-0443">Lipid metabolism</keyword>
<dbReference type="SUPFAM" id="SSF48113">
    <property type="entry name" value="Heme-dependent peroxidases"/>
    <property type="match status" value="1"/>
</dbReference>
<keyword evidence="6" id="KW-0925">Oxylipin biosynthesis</keyword>
<keyword evidence="8" id="KW-0276">Fatty acid metabolism</keyword>
<dbReference type="InterPro" id="IPR034815">
    <property type="entry name" value="A_dioxygenase"/>
</dbReference>
<comment type="cofactor">
    <cofactor evidence="1">
        <name>Ca(2+)</name>
        <dbReference type="ChEBI" id="CHEBI:29108"/>
    </cofactor>
</comment>
<keyword evidence="16" id="KW-1185">Reference proteome</keyword>
<evidence type="ECO:0000256" key="10">
    <source>
        <dbReference type="ARBA" id="ARBA00023002"/>
    </source>
</evidence>
<dbReference type="PROSITE" id="PS50292">
    <property type="entry name" value="PEROXIDASE_3"/>
    <property type="match status" value="1"/>
</dbReference>
<keyword evidence="5" id="KW-0479">Metal-binding</keyword>
<feature type="region of interest" description="Disordered" evidence="14">
    <location>
        <begin position="1"/>
        <end position="43"/>
    </location>
</feature>
<dbReference type="PANTHER" id="PTHR11903:SF11">
    <property type="entry name" value="ALPHA-DIOXYGENASE 1"/>
    <property type="match status" value="1"/>
</dbReference>
<dbReference type="InterPro" id="IPR050783">
    <property type="entry name" value="Oxylipin_biosynth_metab"/>
</dbReference>
<evidence type="ECO:0000256" key="5">
    <source>
        <dbReference type="ARBA" id="ARBA00022723"/>
    </source>
</evidence>
<dbReference type="PANTHER" id="PTHR11903">
    <property type="entry name" value="PROSTAGLANDIN G/H SYNTHASE"/>
    <property type="match status" value="1"/>
</dbReference>
<dbReference type="Gene3D" id="1.10.640.10">
    <property type="entry name" value="Haem peroxidase domain superfamily, animal type"/>
    <property type="match status" value="1"/>
</dbReference>
<organism evidence="15 16">
    <name type="scientific">Geodermatophilus maliterrae</name>
    <dbReference type="NCBI Taxonomy" id="3162531"/>
    <lineage>
        <taxon>Bacteria</taxon>
        <taxon>Bacillati</taxon>
        <taxon>Actinomycetota</taxon>
        <taxon>Actinomycetes</taxon>
        <taxon>Geodermatophilales</taxon>
        <taxon>Geodermatophilaceae</taxon>
        <taxon>Geodermatophilus</taxon>
    </lineage>
</organism>
<dbReference type="RefSeq" id="WP_369206681.1">
    <property type="nucleotide sequence ID" value="NZ_JBFNXQ010000034.1"/>
</dbReference>
<evidence type="ECO:0000313" key="16">
    <source>
        <dbReference type="Proteomes" id="UP001560045"/>
    </source>
</evidence>
<proteinExistence type="predicted"/>
<keyword evidence="2" id="KW-0444">Lipid biosynthesis</keyword>
<dbReference type="CDD" id="cd09818">
    <property type="entry name" value="PIOX_like"/>
    <property type="match status" value="1"/>
</dbReference>
<name>A0ABV3XFI4_9ACTN</name>